<dbReference type="InterPro" id="IPR000412">
    <property type="entry name" value="ABC_2_transport"/>
</dbReference>
<evidence type="ECO:0000256" key="6">
    <source>
        <dbReference type="ARBA" id="ARBA00022692"/>
    </source>
</evidence>
<evidence type="ECO:0000256" key="1">
    <source>
        <dbReference type="ARBA" id="ARBA00004651"/>
    </source>
</evidence>
<reference evidence="12 13" key="1">
    <citation type="submission" date="2020-08" db="EMBL/GenBank/DDBJ databases">
        <title>Genomic Encyclopedia of Type Strains, Phase IV (KMG-IV): sequencing the most valuable type-strain genomes for metagenomic binning, comparative biology and taxonomic classification.</title>
        <authorList>
            <person name="Goeker M."/>
        </authorList>
    </citation>
    <scope>NUCLEOTIDE SEQUENCE [LARGE SCALE GENOMIC DNA]</scope>
    <source>
        <strain evidence="12 13">DSM 10633</strain>
    </source>
</reference>
<feature type="domain" description="ABC transmembrane type-2" evidence="11">
    <location>
        <begin position="2"/>
        <end position="229"/>
    </location>
</feature>
<dbReference type="InterPro" id="IPR047817">
    <property type="entry name" value="ABC2_TM_bact-type"/>
</dbReference>
<evidence type="ECO:0000256" key="4">
    <source>
        <dbReference type="ARBA" id="ARBA00022475"/>
    </source>
</evidence>
<evidence type="ECO:0000256" key="3">
    <source>
        <dbReference type="ARBA" id="ARBA00022448"/>
    </source>
</evidence>
<dbReference type="PANTHER" id="PTHR30413">
    <property type="entry name" value="INNER MEMBRANE TRANSPORT PERMEASE"/>
    <property type="match status" value="1"/>
</dbReference>
<dbReference type="PROSITE" id="PS51012">
    <property type="entry name" value="ABC_TM2"/>
    <property type="match status" value="1"/>
</dbReference>
<evidence type="ECO:0000256" key="8">
    <source>
        <dbReference type="ARBA" id="ARBA00022989"/>
    </source>
</evidence>
<name>A0A840PX61_URETH</name>
<protein>
    <recommendedName>
        <fullName evidence="10">Transport permease protein</fullName>
    </recommendedName>
</protein>
<keyword evidence="5" id="KW-0762">Sugar transport</keyword>
<evidence type="ECO:0000256" key="9">
    <source>
        <dbReference type="ARBA" id="ARBA00023136"/>
    </source>
</evidence>
<keyword evidence="9 10" id="KW-0472">Membrane</keyword>
<comment type="caution">
    <text evidence="12">The sequence shown here is derived from an EMBL/GenBank/DDBJ whole genome shotgun (WGS) entry which is preliminary data.</text>
</comment>
<organism evidence="12 13">
    <name type="scientific">Ureibacillus thermosphaericus</name>
    <dbReference type="NCBI Taxonomy" id="51173"/>
    <lineage>
        <taxon>Bacteria</taxon>
        <taxon>Bacillati</taxon>
        <taxon>Bacillota</taxon>
        <taxon>Bacilli</taxon>
        <taxon>Bacillales</taxon>
        <taxon>Caryophanaceae</taxon>
        <taxon>Ureibacillus</taxon>
    </lineage>
</organism>
<feature type="transmembrane region" description="Helical" evidence="10">
    <location>
        <begin position="205"/>
        <end position="226"/>
    </location>
</feature>
<dbReference type="GO" id="GO:0043190">
    <property type="term" value="C:ATP-binding cassette (ABC) transporter complex"/>
    <property type="evidence" value="ECO:0007669"/>
    <property type="project" value="InterPro"/>
</dbReference>
<keyword evidence="13" id="KW-1185">Reference proteome</keyword>
<evidence type="ECO:0000313" key="13">
    <source>
        <dbReference type="Proteomes" id="UP000557217"/>
    </source>
</evidence>
<sequence length="237" mass="27013">MLGVLWSFITPLLMLAVYTFVFSIVFKARWGVEQSDNKFEFAMIIFSGLIMYNIFSETVSKSTMVITFNVNYVKKVIFPLEILPFTTFLSSLINALINICVLLIGILLFITNWNPGGILISLIYFLPISFFSLGFAYIVASIGVYIRDLANTVGLILNILFYITPIFYPISLVPEFMHPIMNLNPLTYIVEGFRNAIFASELPNMFNFALFTISGYIFMIISLILFRKLKRGFADVL</sequence>
<evidence type="ECO:0000256" key="10">
    <source>
        <dbReference type="RuleBase" id="RU361157"/>
    </source>
</evidence>
<accession>A0A840PX61</accession>
<keyword evidence="6 10" id="KW-0812">Transmembrane</keyword>
<dbReference type="InterPro" id="IPR013525">
    <property type="entry name" value="ABC2_TM"/>
</dbReference>
<dbReference type="Proteomes" id="UP000557217">
    <property type="component" value="Unassembled WGS sequence"/>
</dbReference>
<feature type="transmembrane region" description="Helical" evidence="10">
    <location>
        <begin position="6"/>
        <end position="26"/>
    </location>
</feature>
<evidence type="ECO:0000313" key="12">
    <source>
        <dbReference type="EMBL" id="MBB5150473.1"/>
    </source>
</evidence>
<feature type="transmembrane region" description="Helical" evidence="10">
    <location>
        <begin position="122"/>
        <end position="146"/>
    </location>
</feature>
<comment type="subcellular location">
    <subcellularLocation>
        <location evidence="1 10">Cell membrane</location>
        <topology evidence="1 10">Multi-pass membrane protein</topology>
    </subcellularLocation>
</comment>
<dbReference type="Pfam" id="PF01061">
    <property type="entry name" value="ABC2_membrane"/>
    <property type="match status" value="1"/>
</dbReference>
<comment type="similarity">
    <text evidence="2 10">Belongs to the ABC-2 integral membrane protein family.</text>
</comment>
<evidence type="ECO:0000256" key="5">
    <source>
        <dbReference type="ARBA" id="ARBA00022597"/>
    </source>
</evidence>
<dbReference type="GO" id="GO:0015920">
    <property type="term" value="P:lipopolysaccharide transport"/>
    <property type="evidence" value="ECO:0007669"/>
    <property type="project" value="TreeGrafter"/>
</dbReference>
<evidence type="ECO:0000259" key="11">
    <source>
        <dbReference type="PROSITE" id="PS51012"/>
    </source>
</evidence>
<dbReference type="EMBL" id="JACHGZ010000057">
    <property type="protein sequence ID" value="MBB5150473.1"/>
    <property type="molecule type" value="Genomic_DNA"/>
</dbReference>
<feature type="transmembrane region" description="Helical" evidence="10">
    <location>
        <begin position="38"/>
        <end position="55"/>
    </location>
</feature>
<evidence type="ECO:0000256" key="7">
    <source>
        <dbReference type="ARBA" id="ARBA00022903"/>
    </source>
</evidence>
<evidence type="ECO:0000256" key="2">
    <source>
        <dbReference type="ARBA" id="ARBA00007783"/>
    </source>
</evidence>
<gene>
    <name evidence="12" type="ORF">HNR36_002899</name>
</gene>
<proteinExistence type="inferred from homology"/>
<feature type="transmembrane region" description="Helical" evidence="10">
    <location>
        <begin position="152"/>
        <end position="173"/>
    </location>
</feature>
<feature type="transmembrane region" description="Helical" evidence="10">
    <location>
        <begin position="88"/>
        <end position="110"/>
    </location>
</feature>
<dbReference type="PRINTS" id="PR00164">
    <property type="entry name" value="ABC2TRNSPORT"/>
</dbReference>
<keyword evidence="7" id="KW-0972">Capsule biogenesis/degradation</keyword>
<keyword evidence="4 10" id="KW-1003">Cell membrane</keyword>
<dbReference type="PANTHER" id="PTHR30413:SF10">
    <property type="entry name" value="CAPSULE POLYSACCHARIDE EXPORT INNER-MEMBRANE PROTEIN CTRC"/>
    <property type="match status" value="1"/>
</dbReference>
<keyword evidence="8 10" id="KW-1133">Transmembrane helix</keyword>
<dbReference type="AlphaFoldDB" id="A0A840PX61"/>
<keyword evidence="3 10" id="KW-0813">Transport</keyword>
<dbReference type="GO" id="GO:0140359">
    <property type="term" value="F:ABC-type transporter activity"/>
    <property type="evidence" value="ECO:0007669"/>
    <property type="project" value="InterPro"/>
</dbReference>